<gene>
    <name evidence="2" type="ORF">FYL10_09795</name>
</gene>
<sequence>MNDSDFSYKTYLWGIIGCIIFALIYTPLVWLPTIRVRSQTGEGLNNTGFWIINCIGVAPFIAIYGLIKTVIKKWRKEKGSK</sequence>
<name>A0ABD6J766_9LACO</name>
<keyword evidence="1" id="KW-1133">Transmembrane helix</keyword>
<proteinExistence type="predicted"/>
<accession>A0ABD6J766</accession>
<dbReference type="RefSeq" id="WP_160945098.1">
    <property type="nucleotide sequence ID" value="NZ_JAGJSJ010000012.1"/>
</dbReference>
<evidence type="ECO:0000313" key="3">
    <source>
        <dbReference type="Proteomes" id="UP000470980"/>
    </source>
</evidence>
<evidence type="ECO:0000256" key="1">
    <source>
        <dbReference type="SAM" id="Phobius"/>
    </source>
</evidence>
<organism evidence="2 3">
    <name type="scientific">Ligilactobacillus salivarius</name>
    <dbReference type="NCBI Taxonomy" id="1624"/>
    <lineage>
        <taxon>Bacteria</taxon>
        <taxon>Bacillati</taxon>
        <taxon>Bacillota</taxon>
        <taxon>Bacilli</taxon>
        <taxon>Lactobacillales</taxon>
        <taxon>Lactobacillaceae</taxon>
        <taxon>Ligilactobacillus</taxon>
    </lineage>
</organism>
<feature type="transmembrane region" description="Helical" evidence="1">
    <location>
        <begin position="50"/>
        <end position="71"/>
    </location>
</feature>
<reference evidence="2 3" key="1">
    <citation type="journal article" date="2020" name="Food Funct.">
        <title>Screening of Lactobacillus salivarius strains from the feces of Chinese populations and the evaluation of their effects against intestinal inflammation in mice.</title>
        <authorList>
            <person name="Zhai Q."/>
            <person name="Shen X."/>
            <person name="Cen S."/>
            <person name="Zhang C."/>
            <person name="Tian F."/>
            <person name="Zhao J."/>
            <person name="Zhang H."/>
            <person name="Xue Y."/>
            <person name="Chen W."/>
        </authorList>
    </citation>
    <scope>NUCLEOTIDE SEQUENCE [LARGE SCALE GENOMIC DNA]</scope>
    <source>
        <strain evidence="2 3">FZJTZ9M6.scaf</strain>
    </source>
</reference>
<dbReference type="AlphaFoldDB" id="A0ABD6J766"/>
<dbReference type="EMBL" id="VSTR01000030">
    <property type="protein sequence ID" value="MYY73905.1"/>
    <property type="molecule type" value="Genomic_DNA"/>
</dbReference>
<keyword evidence="1" id="KW-0472">Membrane</keyword>
<feature type="transmembrane region" description="Helical" evidence="1">
    <location>
        <begin position="12"/>
        <end position="30"/>
    </location>
</feature>
<protein>
    <recommendedName>
        <fullName evidence="4">Permease</fullName>
    </recommendedName>
</protein>
<evidence type="ECO:0000313" key="2">
    <source>
        <dbReference type="EMBL" id="MYY73905.1"/>
    </source>
</evidence>
<dbReference type="Proteomes" id="UP000470980">
    <property type="component" value="Unassembled WGS sequence"/>
</dbReference>
<evidence type="ECO:0008006" key="4">
    <source>
        <dbReference type="Google" id="ProtNLM"/>
    </source>
</evidence>
<comment type="caution">
    <text evidence="2">The sequence shown here is derived from an EMBL/GenBank/DDBJ whole genome shotgun (WGS) entry which is preliminary data.</text>
</comment>
<keyword evidence="1" id="KW-0812">Transmembrane</keyword>